<keyword evidence="7" id="KW-0256">Endoplasmic reticulum</keyword>
<gene>
    <name evidence="15" type="ORF">CAOG_004306</name>
</gene>
<dbReference type="InterPro" id="IPR008559">
    <property type="entry name" value="TMCO1"/>
</dbReference>
<evidence type="ECO:0000256" key="7">
    <source>
        <dbReference type="ARBA" id="ARBA00022824"/>
    </source>
</evidence>
<dbReference type="GO" id="GO:0005789">
    <property type="term" value="C:endoplasmic reticulum membrane"/>
    <property type="evidence" value="ECO:0007669"/>
    <property type="project" value="UniProtKB-SubCell"/>
</dbReference>
<evidence type="ECO:0000256" key="10">
    <source>
        <dbReference type="ARBA" id="ARBA00023054"/>
    </source>
</evidence>
<evidence type="ECO:0000256" key="8">
    <source>
        <dbReference type="ARBA" id="ARBA00022837"/>
    </source>
</evidence>
<dbReference type="SMART" id="SM01415">
    <property type="entry name" value="DUF106"/>
    <property type="match status" value="1"/>
</dbReference>
<dbReference type="Proteomes" id="UP000008743">
    <property type="component" value="Unassembled WGS sequence"/>
</dbReference>
<evidence type="ECO:0000256" key="5">
    <source>
        <dbReference type="ARBA" id="ARBA00022673"/>
    </source>
</evidence>
<keyword evidence="13" id="KW-0407">Ion channel</keyword>
<accession>A0A0D2WR01</accession>
<dbReference type="OMA" id="GMFGDFK"/>
<comment type="similarity">
    <text evidence="2">Belongs to the TMCO1 family.</text>
</comment>
<organism evidence="15 16">
    <name type="scientific">Capsaspora owczarzaki (strain ATCC 30864)</name>
    <dbReference type="NCBI Taxonomy" id="595528"/>
    <lineage>
        <taxon>Eukaryota</taxon>
        <taxon>Filasterea</taxon>
        <taxon>Capsaspora</taxon>
    </lineage>
</organism>
<dbReference type="OrthoDB" id="342726at2759"/>
<evidence type="ECO:0000313" key="16">
    <source>
        <dbReference type="Proteomes" id="UP000008743"/>
    </source>
</evidence>
<protein>
    <submittedName>
        <fullName evidence="15">Transmembrane and coiled-coil domain-containing protein 1</fullName>
    </submittedName>
</protein>
<keyword evidence="8" id="KW-0106">Calcium</keyword>
<name>A0A0D2WR01_CAPO3</name>
<dbReference type="STRING" id="595528.A0A0D2WR01"/>
<keyword evidence="10" id="KW-0175">Coiled coil</keyword>
<sequence>MSELFWKSLLVVAIAIASALLTEAITYFLLYRDEQYQTRKRELERAAQQVVAMKEFGSDQRSLEKKEEIVKKLGRDFATSKMRSSFALMFVFIGLMWLWNRVFDQTVMAKLPFEPISFIQGLTHRGLEGTDFTDCSFVFLYGLCSTSIRPHIQKLLGFDTSRAAAAYSGGMFTPPQQK</sequence>
<dbReference type="GO" id="GO:0032469">
    <property type="term" value="P:endoplasmic reticulum calcium ion homeostasis"/>
    <property type="evidence" value="ECO:0007669"/>
    <property type="project" value="InterPro"/>
</dbReference>
<keyword evidence="9 14" id="KW-1133">Transmembrane helix</keyword>
<keyword evidence="6 14" id="KW-0812">Transmembrane</keyword>
<keyword evidence="16" id="KW-1185">Reference proteome</keyword>
<dbReference type="PhylomeDB" id="A0A0D2WR01"/>
<dbReference type="RefSeq" id="XP_004348134.1">
    <property type="nucleotide sequence ID" value="XM_004348084.2"/>
</dbReference>
<evidence type="ECO:0000256" key="11">
    <source>
        <dbReference type="ARBA" id="ARBA00023065"/>
    </source>
</evidence>
<evidence type="ECO:0000256" key="2">
    <source>
        <dbReference type="ARBA" id="ARBA00006537"/>
    </source>
</evidence>
<keyword evidence="5" id="KW-0107">Calcium channel</keyword>
<evidence type="ECO:0000256" key="13">
    <source>
        <dbReference type="ARBA" id="ARBA00023303"/>
    </source>
</evidence>
<evidence type="ECO:0000256" key="14">
    <source>
        <dbReference type="SAM" id="Phobius"/>
    </source>
</evidence>
<dbReference type="Pfam" id="PF01956">
    <property type="entry name" value="EMC3_TMCO1"/>
    <property type="match status" value="1"/>
</dbReference>
<dbReference type="PANTHER" id="PTHR20917:SF0">
    <property type="entry name" value="CALCIUM LOAD-ACTIVATED CALCIUM CHANNEL"/>
    <property type="match status" value="1"/>
</dbReference>
<keyword evidence="4" id="KW-0109">Calcium transport</keyword>
<evidence type="ECO:0000256" key="3">
    <source>
        <dbReference type="ARBA" id="ARBA00022448"/>
    </source>
</evidence>
<evidence type="ECO:0000256" key="12">
    <source>
        <dbReference type="ARBA" id="ARBA00023136"/>
    </source>
</evidence>
<dbReference type="InParanoid" id="A0A0D2WR01"/>
<evidence type="ECO:0000313" key="15">
    <source>
        <dbReference type="EMBL" id="KJE93533.1"/>
    </source>
</evidence>
<evidence type="ECO:0000256" key="1">
    <source>
        <dbReference type="ARBA" id="ARBA00004477"/>
    </source>
</evidence>
<proteinExistence type="inferred from homology"/>
<dbReference type="eggNOG" id="KOG3312">
    <property type="taxonomic scope" value="Eukaryota"/>
</dbReference>
<keyword evidence="3" id="KW-0813">Transport</keyword>
<feature type="transmembrane region" description="Helical" evidence="14">
    <location>
        <begin position="82"/>
        <end position="99"/>
    </location>
</feature>
<dbReference type="AlphaFoldDB" id="A0A0D2WR01"/>
<dbReference type="PANTHER" id="PTHR20917">
    <property type="entry name" value="PNAS-RELATED"/>
    <property type="match status" value="1"/>
</dbReference>
<dbReference type="GO" id="GO:0005262">
    <property type="term" value="F:calcium channel activity"/>
    <property type="evidence" value="ECO:0007669"/>
    <property type="project" value="UniProtKB-KW"/>
</dbReference>
<evidence type="ECO:0000256" key="4">
    <source>
        <dbReference type="ARBA" id="ARBA00022568"/>
    </source>
</evidence>
<evidence type="ECO:0000256" key="9">
    <source>
        <dbReference type="ARBA" id="ARBA00022989"/>
    </source>
</evidence>
<dbReference type="InterPro" id="IPR002809">
    <property type="entry name" value="EMC3/TMCO1"/>
</dbReference>
<keyword evidence="12 14" id="KW-0472">Membrane</keyword>
<comment type="subcellular location">
    <subcellularLocation>
        <location evidence="1">Endoplasmic reticulum membrane</location>
        <topology evidence="1">Multi-pass membrane protein</topology>
    </subcellularLocation>
</comment>
<keyword evidence="11" id="KW-0406">Ion transport</keyword>
<reference evidence="16" key="1">
    <citation type="submission" date="2011-02" db="EMBL/GenBank/DDBJ databases">
        <title>The Genome Sequence of Capsaspora owczarzaki ATCC 30864.</title>
        <authorList>
            <person name="Russ C."/>
            <person name="Cuomo C."/>
            <person name="Burger G."/>
            <person name="Gray M.W."/>
            <person name="Holland P.W.H."/>
            <person name="King N."/>
            <person name="Lang F.B.F."/>
            <person name="Roger A.J."/>
            <person name="Ruiz-Trillo I."/>
            <person name="Young S.K."/>
            <person name="Zeng Q."/>
            <person name="Gargeya S."/>
            <person name="Alvarado L."/>
            <person name="Berlin A."/>
            <person name="Chapman S.B."/>
            <person name="Chen Z."/>
            <person name="Freedman E."/>
            <person name="Gellesch M."/>
            <person name="Goldberg J."/>
            <person name="Griggs A."/>
            <person name="Gujja S."/>
            <person name="Heilman E."/>
            <person name="Heiman D."/>
            <person name="Howarth C."/>
            <person name="Mehta T."/>
            <person name="Neiman D."/>
            <person name="Pearson M."/>
            <person name="Roberts A."/>
            <person name="Saif S."/>
            <person name="Shea T."/>
            <person name="Shenoy N."/>
            <person name="Sisk P."/>
            <person name="Stolte C."/>
            <person name="Sykes S."/>
            <person name="White J."/>
            <person name="Yandava C."/>
            <person name="Haas B."/>
            <person name="Nusbaum C."/>
            <person name="Birren B."/>
        </authorList>
    </citation>
    <scope>NUCLEOTIDE SEQUENCE</scope>
    <source>
        <strain evidence="16">ATCC 30864</strain>
    </source>
</reference>
<feature type="transmembrane region" description="Helical" evidence="14">
    <location>
        <begin position="6"/>
        <end position="31"/>
    </location>
</feature>
<dbReference type="EMBL" id="KE346365">
    <property type="protein sequence ID" value="KJE93533.1"/>
    <property type="molecule type" value="Genomic_DNA"/>
</dbReference>
<evidence type="ECO:0000256" key="6">
    <source>
        <dbReference type="ARBA" id="ARBA00022692"/>
    </source>
</evidence>